<proteinExistence type="predicted"/>
<dbReference type="InterPro" id="IPR012495">
    <property type="entry name" value="TadE-like_dom"/>
</dbReference>
<keyword evidence="1" id="KW-0472">Membrane</keyword>
<evidence type="ECO:0000256" key="1">
    <source>
        <dbReference type="SAM" id="Phobius"/>
    </source>
</evidence>
<gene>
    <name evidence="3" type="ORF">Pla163_34660</name>
</gene>
<keyword evidence="1" id="KW-1133">Transmembrane helix</keyword>
<dbReference type="EMBL" id="CP036290">
    <property type="protein sequence ID" value="QDU86315.1"/>
    <property type="molecule type" value="Genomic_DNA"/>
</dbReference>
<dbReference type="AlphaFoldDB" id="A0A518D4B6"/>
<dbReference type="OrthoDB" id="290987at2"/>
<accession>A0A518D4B6</accession>
<keyword evidence="4" id="KW-1185">Reference proteome</keyword>
<name>A0A518D4B6_9BACT</name>
<organism evidence="3 4">
    <name type="scientific">Rohdeia mirabilis</name>
    <dbReference type="NCBI Taxonomy" id="2528008"/>
    <lineage>
        <taxon>Bacteria</taxon>
        <taxon>Pseudomonadati</taxon>
        <taxon>Planctomycetota</taxon>
        <taxon>Planctomycetia</taxon>
        <taxon>Planctomycetia incertae sedis</taxon>
        <taxon>Rohdeia</taxon>
    </lineage>
</organism>
<evidence type="ECO:0000313" key="3">
    <source>
        <dbReference type="EMBL" id="QDU86315.1"/>
    </source>
</evidence>
<evidence type="ECO:0000259" key="2">
    <source>
        <dbReference type="Pfam" id="PF07811"/>
    </source>
</evidence>
<protein>
    <recommendedName>
        <fullName evidence="2">TadE-like domain-containing protein</fullName>
    </recommendedName>
</protein>
<feature type="transmembrane region" description="Helical" evidence="1">
    <location>
        <begin position="21"/>
        <end position="40"/>
    </location>
</feature>
<sequence length="333" mass="35621">MRPSSRRPMRSNESNRSRRGGVLIEFAIVALVFYVLFAAVTDMGRATFMASTANDAARLMARELARTPLPANYNFREALGDPRVTGAADPANPGIYDARYLVVDLDTLEDGQSLDDFFSDKPLVNRALRPLMIFDSPVIDGSQKRLYRYPGALLKKTNTDGSSDQYLVAIPIVDNVETGAGSAVSQVTGWLPVVQEVRAIPPGMFVPAGGSPFDVRSPDGGVAAIRINVPFQSSTTSSYAVDPAEPLAEQELLSVVYADAPPGPVPPAGTVVFGEAELMDAGAFGNESGAYAGQLGLGKFYALGGEVRPFRRILSGQAVFRREVFGRQLTGTP</sequence>
<dbReference type="Proteomes" id="UP000319342">
    <property type="component" value="Chromosome"/>
</dbReference>
<dbReference type="Pfam" id="PF07811">
    <property type="entry name" value="TadE"/>
    <property type="match status" value="1"/>
</dbReference>
<evidence type="ECO:0000313" key="4">
    <source>
        <dbReference type="Proteomes" id="UP000319342"/>
    </source>
</evidence>
<reference evidence="3 4" key="1">
    <citation type="submission" date="2019-02" db="EMBL/GenBank/DDBJ databases">
        <title>Deep-cultivation of Planctomycetes and their phenomic and genomic characterization uncovers novel biology.</title>
        <authorList>
            <person name="Wiegand S."/>
            <person name="Jogler M."/>
            <person name="Boedeker C."/>
            <person name="Pinto D."/>
            <person name="Vollmers J."/>
            <person name="Rivas-Marin E."/>
            <person name="Kohn T."/>
            <person name="Peeters S.H."/>
            <person name="Heuer A."/>
            <person name="Rast P."/>
            <person name="Oberbeckmann S."/>
            <person name="Bunk B."/>
            <person name="Jeske O."/>
            <person name="Meyerdierks A."/>
            <person name="Storesund J.E."/>
            <person name="Kallscheuer N."/>
            <person name="Luecker S."/>
            <person name="Lage O.M."/>
            <person name="Pohl T."/>
            <person name="Merkel B.J."/>
            <person name="Hornburger P."/>
            <person name="Mueller R.-W."/>
            <person name="Bruemmer F."/>
            <person name="Labrenz M."/>
            <person name="Spormann A.M."/>
            <person name="Op den Camp H."/>
            <person name="Overmann J."/>
            <person name="Amann R."/>
            <person name="Jetten M.S.M."/>
            <person name="Mascher T."/>
            <person name="Medema M.H."/>
            <person name="Devos D.P."/>
            <person name="Kaster A.-K."/>
            <person name="Ovreas L."/>
            <person name="Rohde M."/>
            <person name="Galperin M.Y."/>
            <person name="Jogler C."/>
        </authorList>
    </citation>
    <scope>NUCLEOTIDE SEQUENCE [LARGE SCALE GENOMIC DNA]</scope>
    <source>
        <strain evidence="3 4">Pla163</strain>
    </source>
</reference>
<feature type="domain" description="TadE-like" evidence="2">
    <location>
        <begin position="20"/>
        <end position="62"/>
    </location>
</feature>
<keyword evidence="1" id="KW-0812">Transmembrane</keyword>